<dbReference type="Proteomes" id="UP000826188">
    <property type="component" value="Unassembled WGS sequence"/>
</dbReference>
<organism evidence="2 3">
    <name type="scientific">Hymenobacter profundi</name>
    <dbReference type="NCBI Taxonomy" id="1982110"/>
    <lineage>
        <taxon>Bacteria</taxon>
        <taxon>Pseudomonadati</taxon>
        <taxon>Bacteroidota</taxon>
        <taxon>Cytophagia</taxon>
        <taxon>Cytophagales</taxon>
        <taxon>Hymenobacteraceae</taxon>
        <taxon>Hymenobacter</taxon>
    </lineage>
</organism>
<dbReference type="EMBL" id="JAHWGL010000001">
    <property type="protein sequence ID" value="MBW3126976.1"/>
    <property type="molecule type" value="Genomic_DNA"/>
</dbReference>
<evidence type="ECO:0000313" key="2">
    <source>
        <dbReference type="EMBL" id="MBW3127033.1"/>
    </source>
</evidence>
<name>A0ABS6WWA5_9BACT</name>
<sequence>MQVYSYWARATLDCADAVGLPYHLTAYAGSDDSDAAAKQAVGQLLHTRHARLLANQALAEYPTGSAPLREELIQRLHSKQGELVGALTRNHYGSIVLNTLAVMFLDIDAVDLRERIYPTPPPLSVAEFFRRLFSPPPAPVYRDLDESLQLRLTAWLHQHPDWNFRVYRTRLGFRLLVTHQLLTPDTAAAQAVFTAFRTDATYVRLCQKQHCYRARLSPKPWRVGWQRPRLVFPYDTPAQQQEQREWEQEYADRSAVYSVCEWVGEYGSGQVCPDAAQVIELHDAACLGKGKLA</sequence>
<proteinExistence type="predicted"/>
<keyword evidence="3" id="KW-1185">Reference proteome</keyword>
<comment type="caution">
    <text evidence="2">The sequence shown here is derived from an EMBL/GenBank/DDBJ whole genome shotgun (WGS) entry which is preliminary data.</text>
</comment>
<evidence type="ECO:0000313" key="3">
    <source>
        <dbReference type="Proteomes" id="UP000826188"/>
    </source>
</evidence>
<protein>
    <submittedName>
        <fullName evidence="2">Uncharacterized protein</fullName>
    </submittedName>
</protein>
<accession>A0ABS6WWA5</accession>
<reference evidence="2 3" key="1">
    <citation type="submission" date="2021-07" db="EMBL/GenBank/DDBJ databases">
        <title>Hymenobacter profundi sp. nov., isolated from deep-sea water.</title>
        <authorList>
            <person name="Kim M.K."/>
        </authorList>
    </citation>
    <scope>NUCLEOTIDE SEQUENCE [LARGE SCALE GENOMIC DNA]</scope>
    <source>
        <strain evidence="2 3">M2</strain>
    </source>
</reference>
<gene>
    <name evidence="1" type="ORF">KYK14_00290</name>
    <name evidence="2" type="ORF">KYK14_00575</name>
</gene>
<dbReference type="RefSeq" id="WP_219156103.1">
    <property type="nucleotide sequence ID" value="NZ_JAHWGL010000001.1"/>
</dbReference>
<dbReference type="EMBL" id="JAHWGL010000001">
    <property type="protein sequence ID" value="MBW3127033.1"/>
    <property type="molecule type" value="Genomic_DNA"/>
</dbReference>
<evidence type="ECO:0000313" key="1">
    <source>
        <dbReference type="EMBL" id="MBW3126976.1"/>
    </source>
</evidence>